<dbReference type="CDD" id="cd02440">
    <property type="entry name" value="AdoMet_MTases"/>
    <property type="match status" value="1"/>
</dbReference>
<dbReference type="RefSeq" id="WP_160633096.1">
    <property type="nucleotide sequence ID" value="NZ_WWNE01000006.1"/>
</dbReference>
<dbReference type="InterPro" id="IPR007072">
    <property type="entry name" value="RNMT_CmcI"/>
</dbReference>
<accession>A0A6N9NJW6</accession>
<proteinExistence type="predicted"/>
<dbReference type="Gene3D" id="3.40.50.150">
    <property type="entry name" value="Vaccinia Virus protein VP39"/>
    <property type="match status" value="1"/>
</dbReference>
<dbReference type="SUPFAM" id="SSF53335">
    <property type="entry name" value="S-adenosyl-L-methionine-dependent methyltransferases"/>
    <property type="match status" value="1"/>
</dbReference>
<comment type="caution">
    <text evidence="1">The sequence shown here is derived from an EMBL/GenBank/DDBJ whole genome shotgun (WGS) entry which is preliminary data.</text>
</comment>
<keyword evidence="2" id="KW-1185">Reference proteome</keyword>
<reference evidence="1 2" key="1">
    <citation type="submission" date="2019-12" db="EMBL/GenBank/DDBJ databases">
        <authorList>
            <person name="Zhao J."/>
        </authorList>
    </citation>
    <scope>NUCLEOTIDE SEQUENCE [LARGE SCALE GENOMIC DNA]</scope>
    <source>
        <strain evidence="1 2">S-15</strain>
    </source>
</reference>
<sequence>MGNFSTEDIKELKSRLPIVEELMAKKLELQRNIPSYTDKKIQRAIKVLENLNTSIDFFERLSFADQEALDTLINFNFYHQNNRFQSMAKRRLTNINTDHWPQGMLSCLSWKNLPLIKTVEDYAVIPLIIQNLRPRTIIEIGSGSGASALWMADHLQINNINGKVYSIDIHPASFENKSIEFIKGDAKQIEYLIPKKMALDLPHPWLIVDDAHQTIQSVLAYFEPLMHIGDYVYVEDSFKQQEIIGEFLMIKKNSFLVDTFYTDFFGRNSVSAKNSILKKIK</sequence>
<dbReference type="Pfam" id="PF04989">
    <property type="entry name" value="RMNT_CmcI"/>
    <property type="match status" value="1"/>
</dbReference>
<protein>
    <submittedName>
        <fullName evidence="1">Uncharacterized protein</fullName>
    </submittedName>
</protein>
<dbReference type="GO" id="GO:0008168">
    <property type="term" value="F:methyltransferase activity"/>
    <property type="evidence" value="ECO:0007669"/>
    <property type="project" value="InterPro"/>
</dbReference>
<evidence type="ECO:0000313" key="1">
    <source>
        <dbReference type="EMBL" id="NBG66154.1"/>
    </source>
</evidence>
<gene>
    <name evidence="1" type="ORF">GQN54_08480</name>
</gene>
<name>A0A6N9NJW6_9FLAO</name>
<dbReference type="AlphaFoldDB" id="A0A6N9NJW6"/>
<evidence type="ECO:0000313" key="2">
    <source>
        <dbReference type="Proteomes" id="UP000470771"/>
    </source>
</evidence>
<dbReference type="GO" id="GO:0008610">
    <property type="term" value="P:lipid biosynthetic process"/>
    <property type="evidence" value="ECO:0007669"/>
    <property type="project" value="InterPro"/>
</dbReference>
<dbReference type="InterPro" id="IPR029063">
    <property type="entry name" value="SAM-dependent_MTases_sf"/>
</dbReference>
<organism evidence="1 2">
    <name type="scientific">Acidiluteibacter ferrifornacis</name>
    <dbReference type="NCBI Taxonomy" id="2692424"/>
    <lineage>
        <taxon>Bacteria</taxon>
        <taxon>Pseudomonadati</taxon>
        <taxon>Bacteroidota</taxon>
        <taxon>Flavobacteriia</taxon>
        <taxon>Flavobacteriales</taxon>
        <taxon>Cryomorphaceae</taxon>
        <taxon>Acidiluteibacter</taxon>
    </lineage>
</organism>
<dbReference type="Proteomes" id="UP000470771">
    <property type="component" value="Unassembled WGS sequence"/>
</dbReference>
<dbReference type="EMBL" id="WWNE01000006">
    <property type="protein sequence ID" value="NBG66154.1"/>
    <property type="molecule type" value="Genomic_DNA"/>
</dbReference>